<dbReference type="Proteomes" id="UP000887575">
    <property type="component" value="Unassembled WGS sequence"/>
</dbReference>
<sequence length="92" mass="10484">MRQTIGSSSSFLLQILIALVLLANLASAFYVPYAEDYFMMNNPIMEKRTLGPYGGPRHEKREFSADDLSLRFGKRSGRLAFNPEDLHLRFGK</sequence>
<protein>
    <submittedName>
        <fullName evidence="3">Uncharacterized protein</fullName>
    </submittedName>
</protein>
<evidence type="ECO:0000313" key="3">
    <source>
        <dbReference type="WBParaSite" id="MBELARI_LOCUS17985"/>
    </source>
</evidence>
<organism evidence="2 3">
    <name type="scientific">Mesorhabditis belari</name>
    <dbReference type="NCBI Taxonomy" id="2138241"/>
    <lineage>
        <taxon>Eukaryota</taxon>
        <taxon>Metazoa</taxon>
        <taxon>Ecdysozoa</taxon>
        <taxon>Nematoda</taxon>
        <taxon>Chromadorea</taxon>
        <taxon>Rhabditida</taxon>
        <taxon>Rhabditina</taxon>
        <taxon>Rhabditomorpha</taxon>
        <taxon>Rhabditoidea</taxon>
        <taxon>Rhabditidae</taxon>
        <taxon>Mesorhabditinae</taxon>
        <taxon>Mesorhabditis</taxon>
    </lineage>
</organism>
<accession>A0AAF3J5S8</accession>
<evidence type="ECO:0000313" key="2">
    <source>
        <dbReference type="Proteomes" id="UP000887575"/>
    </source>
</evidence>
<evidence type="ECO:0000256" key="1">
    <source>
        <dbReference type="SAM" id="SignalP"/>
    </source>
</evidence>
<reference evidence="3" key="1">
    <citation type="submission" date="2024-02" db="UniProtKB">
        <authorList>
            <consortium name="WormBaseParasite"/>
        </authorList>
    </citation>
    <scope>IDENTIFICATION</scope>
</reference>
<proteinExistence type="predicted"/>
<name>A0AAF3J5S8_9BILA</name>
<feature type="chain" id="PRO_5042063243" evidence="1">
    <location>
        <begin position="29"/>
        <end position="92"/>
    </location>
</feature>
<dbReference type="AlphaFoldDB" id="A0AAF3J5S8"/>
<keyword evidence="1" id="KW-0732">Signal</keyword>
<keyword evidence="2" id="KW-1185">Reference proteome</keyword>
<feature type="signal peptide" evidence="1">
    <location>
        <begin position="1"/>
        <end position="28"/>
    </location>
</feature>
<dbReference type="WBParaSite" id="MBELARI_LOCUS17985">
    <property type="protein sequence ID" value="MBELARI_LOCUS17985"/>
    <property type="gene ID" value="MBELARI_LOCUS17985"/>
</dbReference>